<proteinExistence type="predicted"/>
<dbReference type="SUPFAM" id="SSF103515">
    <property type="entry name" value="Autotransporter"/>
    <property type="match status" value="1"/>
</dbReference>
<evidence type="ECO:0000313" key="2">
    <source>
        <dbReference type="Proteomes" id="UP000179129"/>
    </source>
</evidence>
<dbReference type="EMBL" id="MFIX01000161">
    <property type="protein sequence ID" value="OGG03058.1"/>
    <property type="molecule type" value="Genomic_DNA"/>
</dbReference>
<reference evidence="1 2" key="1">
    <citation type="journal article" date="2016" name="Nat. Commun.">
        <title>Thousands of microbial genomes shed light on interconnected biogeochemical processes in an aquifer system.</title>
        <authorList>
            <person name="Anantharaman K."/>
            <person name="Brown C.T."/>
            <person name="Hug L.A."/>
            <person name="Sharon I."/>
            <person name="Castelle C.J."/>
            <person name="Probst A.J."/>
            <person name="Thomas B.C."/>
            <person name="Singh A."/>
            <person name="Wilkins M.J."/>
            <person name="Karaoz U."/>
            <person name="Brodie E.L."/>
            <person name="Williams K.H."/>
            <person name="Hubbard S.S."/>
            <person name="Banfield J.F."/>
        </authorList>
    </citation>
    <scope>NUCLEOTIDE SEQUENCE [LARGE SCALE GENOMIC DNA]</scope>
</reference>
<dbReference type="InterPro" id="IPR036709">
    <property type="entry name" value="Autotransporte_beta_dom_sf"/>
</dbReference>
<evidence type="ECO:0008006" key="3">
    <source>
        <dbReference type="Google" id="ProtNLM"/>
    </source>
</evidence>
<protein>
    <recommendedName>
        <fullName evidence="3">Outer membrane protein beta-barrel domain-containing protein</fullName>
    </recommendedName>
</protein>
<organism evidence="1 2">
    <name type="scientific">Candidatus Glassbacteria bacterium RIFCSPLOWO2_12_FULL_58_11</name>
    <dbReference type="NCBI Taxonomy" id="1817867"/>
    <lineage>
        <taxon>Bacteria</taxon>
        <taxon>Candidatus Glassiibacteriota</taxon>
    </lineage>
</organism>
<name>A0A1F5YS70_9BACT</name>
<dbReference type="AlphaFoldDB" id="A0A1F5YS70"/>
<evidence type="ECO:0000313" key="1">
    <source>
        <dbReference type="EMBL" id="OGG03058.1"/>
    </source>
</evidence>
<gene>
    <name evidence="1" type="ORF">A3F83_07055</name>
</gene>
<comment type="caution">
    <text evidence="1">The sequence shown here is derived from an EMBL/GenBank/DDBJ whole genome shotgun (WGS) entry which is preliminary data.</text>
</comment>
<sequence>MLRFFCKLDVNSYQLSAREAVSKEYSVPTMNEDDLSRRWSGKIVSTFNSEDSMRLKLFIAALIVTSCACGKAYGQIEKGDVRIGGSFKLESFENETNSDFGLDLGYLFIDRFEGGVMLGITKKENVDTYGRAGADLLYHFTPERRVVPGLGLSLSRTFGYADIAGVDQNSTLFDAFANVESFVTTDWAVNLRLGYEHWDGDWGNSDGLAARIGFATFFKAGE</sequence>
<accession>A0A1F5YS70</accession>
<dbReference type="Proteomes" id="UP000179129">
    <property type="component" value="Unassembled WGS sequence"/>
</dbReference>